<feature type="transmembrane region" description="Helical" evidence="1">
    <location>
        <begin position="79"/>
        <end position="100"/>
    </location>
</feature>
<organism evidence="2 3">
    <name type="scientific">Oceanobacillus jeddahense</name>
    <dbReference type="NCBI Taxonomy" id="1462527"/>
    <lineage>
        <taxon>Bacteria</taxon>
        <taxon>Bacillati</taxon>
        <taxon>Bacillota</taxon>
        <taxon>Bacilli</taxon>
        <taxon>Bacillales</taxon>
        <taxon>Bacillaceae</taxon>
        <taxon>Oceanobacillus</taxon>
    </lineage>
</organism>
<reference evidence="2" key="1">
    <citation type="submission" date="2022-07" db="EMBL/GenBank/DDBJ databases">
        <title>FELIX.</title>
        <authorList>
            <person name="Wan K.H."/>
            <person name="Park S."/>
            <person name="Lawrence Q."/>
            <person name="Eichenberger J.P."/>
            <person name="Booth B.W."/>
            <person name="Piaggio A.J."/>
            <person name="Chandler J.C."/>
            <person name="Franklin A.B."/>
            <person name="Celniker S.E."/>
        </authorList>
    </citation>
    <scope>NUCLEOTIDE SEQUENCE</scope>
    <source>
        <strain evidence="2">QA-1986 374</strain>
    </source>
</reference>
<keyword evidence="1" id="KW-1133">Transmembrane helix</keyword>
<sequence length="162" mass="19001">MDDNEKIHLLSQELIPVIDDLDEKPKQIVLEHIEACDECKNLYTEMMDVDKEIPEHAYDKEVEIKPLKKLVQFNKGLKLLLIAVRAIILFYVTYSSFQFYDLESPGVVLQNFQGGILLFYFPAAVFLLVFTFTFFNKKWLWISLTADAIIIFLFGNMLQFFF</sequence>
<accession>A0ABY5JT73</accession>
<evidence type="ECO:0008006" key="4">
    <source>
        <dbReference type="Google" id="ProtNLM"/>
    </source>
</evidence>
<evidence type="ECO:0000256" key="1">
    <source>
        <dbReference type="SAM" id="Phobius"/>
    </source>
</evidence>
<feature type="transmembrane region" description="Helical" evidence="1">
    <location>
        <begin position="139"/>
        <end position="161"/>
    </location>
</feature>
<dbReference type="EMBL" id="CP101914">
    <property type="protein sequence ID" value="UUI03501.1"/>
    <property type="molecule type" value="Genomic_DNA"/>
</dbReference>
<keyword evidence="1" id="KW-0472">Membrane</keyword>
<protein>
    <recommendedName>
        <fullName evidence="4">Zf-HC2 domain-containing protein</fullName>
    </recommendedName>
</protein>
<gene>
    <name evidence="2" type="ORF">NP439_02050</name>
</gene>
<proteinExistence type="predicted"/>
<dbReference type="RefSeq" id="WP_256708566.1">
    <property type="nucleotide sequence ID" value="NZ_CP101914.1"/>
</dbReference>
<evidence type="ECO:0000313" key="3">
    <source>
        <dbReference type="Proteomes" id="UP001059773"/>
    </source>
</evidence>
<keyword evidence="3" id="KW-1185">Reference proteome</keyword>
<dbReference type="Proteomes" id="UP001059773">
    <property type="component" value="Chromosome"/>
</dbReference>
<feature type="transmembrane region" description="Helical" evidence="1">
    <location>
        <begin position="112"/>
        <end position="132"/>
    </location>
</feature>
<name>A0ABY5JT73_9BACI</name>
<keyword evidence="1" id="KW-0812">Transmembrane</keyword>
<evidence type="ECO:0000313" key="2">
    <source>
        <dbReference type="EMBL" id="UUI03501.1"/>
    </source>
</evidence>